<organism evidence="2 3">
    <name type="scientific">Neoroseomonas soli</name>
    <dbReference type="NCBI Taxonomy" id="1081025"/>
    <lineage>
        <taxon>Bacteria</taxon>
        <taxon>Pseudomonadati</taxon>
        <taxon>Pseudomonadota</taxon>
        <taxon>Alphaproteobacteria</taxon>
        <taxon>Acetobacterales</taxon>
        <taxon>Acetobacteraceae</taxon>
        <taxon>Neoroseomonas</taxon>
    </lineage>
</organism>
<feature type="domain" description="HTH cro/C1-type" evidence="1">
    <location>
        <begin position="75"/>
        <end position="129"/>
    </location>
</feature>
<comment type="caution">
    <text evidence="2">The sequence shown here is derived from an EMBL/GenBank/DDBJ whole genome shotgun (WGS) entry which is preliminary data.</text>
</comment>
<keyword evidence="3" id="KW-1185">Reference proteome</keyword>
<sequence>MGKPALDLVDRAGLRSRLAARLAGLATPNAPDVTGSLERGPNGAATTIPHLTIPVAQAARGRVPHPIDIHVGARIRLRRQLLGMSQKALAEELGITFQQIQKFERGMNRIAAGRLHGAARALDVPISYFFDALPTALDGRATPPRGLLPAEAWNEIENDTLHRRETLKLVRAYHTVPDPTLRKRILDLVMSLAPAH</sequence>
<reference evidence="2" key="2">
    <citation type="journal article" date="2021" name="Syst. Appl. Microbiol.">
        <title>Roseomonas hellenica sp. nov., isolated from roots of wild-growing Alkanna tinctoria.</title>
        <authorList>
            <person name="Rat A."/>
            <person name="Naranjo H.D."/>
            <person name="Lebbe L."/>
            <person name="Cnockaert M."/>
            <person name="Krigas N."/>
            <person name="Grigoriadou K."/>
            <person name="Maloupa E."/>
            <person name="Willems A."/>
        </authorList>
    </citation>
    <scope>NUCLEOTIDE SEQUENCE</scope>
    <source>
        <strain evidence="2">LMG 31231</strain>
    </source>
</reference>
<dbReference type="InterPro" id="IPR010982">
    <property type="entry name" value="Lambda_DNA-bd_dom_sf"/>
</dbReference>
<evidence type="ECO:0000313" key="3">
    <source>
        <dbReference type="Proteomes" id="UP001138751"/>
    </source>
</evidence>
<dbReference type="Proteomes" id="UP001138751">
    <property type="component" value="Unassembled WGS sequence"/>
</dbReference>
<dbReference type="GO" id="GO:0003677">
    <property type="term" value="F:DNA binding"/>
    <property type="evidence" value="ECO:0007669"/>
    <property type="project" value="InterPro"/>
</dbReference>
<dbReference type="InterPro" id="IPR001387">
    <property type="entry name" value="Cro/C1-type_HTH"/>
</dbReference>
<name>A0A9X9WTV2_9PROT</name>
<dbReference type="Gene3D" id="1.10.260.40">
    <property type="entry name" value="lambda repressor-like DNA-binding domains"/>
    <property type="match status" value="1"/>
</dbReference>
<gene>
    <name evidence="2" type="ORF">GXW76_05315</name>
</gene>
<dbReference type="SMART" id="SM00530">
    <property type="entry name" value="HTH_XRE"/>
    <property type="match status" value="1"/>
</dbReference>
<proteinExistence type="predicted"/>
<evidence type="ECO:0000259" key="1">
    <source>
        <dbReference type="PROSITE" id="PS50943"/>
    </source>
</evidence>
<dbReference type="PROSITE" id="PS50943">
    <property type="entry name" value="HTH_CROC1"/>
    <property type="match status" value="1"/>
</dbReference>
<dbReference type="AlphaFoldDB" id="A0A9X9WTV2"/>
<evidence type="ECO:0000313" key="2">
    <source>
        <dbReference type="EMBL" id="MBR0670581.1"/>
    </source>
</evidence>
<dbReference type="Pfam" id="PF01381">
    <property type="entry name" value="HTH_3"/>
    <property type="match status" value="1"/>
</dbReference>
<accession>A0A9X9WTV2</accession>
<protein>
    <submittedName>
        <fullName evidence="2">Helix-turn-helix transcriptional regulator</fullName>
    </submittedName>
</protein>
<dbReference type="SUPFAM" id="SSF47413">
    <property type="entry name" value="lambda repressor-like DNA-binding domains"/>
    <property type="match status" value="1"/>
</dbReference>
<dbReference type="CDD" id="cd00093">
    <property type="entry name" value="HTH_XRE"/>
    <property type="match status" value="1"/>
</dbReference>
<dbReference type="EMBL" id="JAAEDM010000008">
    <property type="protein sequence ID" value="MBR0670581.1"/>
    <property type="molecule type" value="Genomic_DNA"/>
</dbReference>
<reference evidence="2" key="1">
    <citation type="submission" date="2020-01" db="EMBL/GenBank/DDBJ databases">
        <authorList>
            <person name="Rat A."/>
        </authorList>
    </citation>
    <scope>NUCLEOTIDE SEQUENCE</scope>
    <source>
        <strain evidence="2">LMG 31231</strain>
    </source>
</reference>